<keyword evidence="2" id="KW-0560">Oxidoreductase</keyword>
<dbReference type="Gene3D" id="3.40.50.720">
    <property type="entry name" value="NAD(P)-binding Rossmann-like Domain"/>
    <property type="match status" value="1"/>
</dbReference>
<evidence type="ECO:0000313" key="6">
    <source>
        <dbReference type="Proteomes" id="UP000317839"/>
    </source>
</evidence>
<keyword evidence="1" id="KW-0521">NADP</keyword>
<proteinExistence type="predicted"/>
<feature type="domain" description="Saccharopine dehydrogenase-like C-terminal" evidence="4">
    <location>
        <begin position="122"/>
        <end position="419"/>
    </location>
</feature>
<dbReference type="InterPro" id="IPR051168">
    <property type="entry name" value="AASS"/>
</dbReference>
<dbReference type="Proteomes" id="UP000317839">
    <property type="component" value="Unassembled WGS sequence"/>
</dbReference>
<feature type="domain" description="Saccharopine dehydrogenase NADP binding" evidence="3">
    <location>
        <begin position="4"/>
        <end position="118"/>
    </location>
</feature>
<dbReference type="PANTHER" id="PTHR11133:SF22">
    <property type="entry name" value="ALPHA-AMINOADIPIC SEMIALDEHYDE SYNTHASE, MITOCHONDRIAL"/>
    <property type="match status" value="1"/>
</dbReference>
<sequence>MADILLLGAGFVTGPLVDYLHGKGHKIIVGSQFLYEAEELVAGREGLTPKQVDVTSQEALGELVEKADLVISFVPFQFHVAVAKICIKHKTSMVTASYTHEDMWALNEQAKSAGITILNEIGVDPGIDHMTAMQTIDEAHEKGLKVEALVSWCGGIPAPEANNNPLGYKFSWSPMAVLSAVSNDAHYLSNGEKKSILGDELLTSMRAVTLTKDLELKGYANRDSLGYKEEYRIPEVKTLLRGTLRYPGFGPVIEAAKNIGLLSHEQFASQSPNSWQSLMTMLTGVEASELEAKLTNDVEINRSFNWLGCFSEEPIVGDSPIQAFCNLLCDKLKYEDDEQDMIVMQHRMILVDDEQNKIFHRSTLVEKGDKNGFSAMAKTVGYPAAIAADLILQGAITRKGVCIPVTKDIYQPVLAELDKLNIRMEEKLITDQSEASFLNHL</sequence>
<evidence type="ECO:0000259" key="3">
    <source>
        <dbReference type="Pfam" id="PF03435"/>
    </source>
</evidence>
<dbReference type="GO" id="GO:0005737">
    <property type="term" value="C:cytoplasm"/>
    <property type="evidence" value="ECO:0007669"/>
    <property type="project" value="TreeGrafter"/>
</dbReference>
<evidence type="ECO:0000259" key="4">
    <source>
        <dbReference type="Pfam" id="PF16653"/>
    </source>
</evidence>
<dbReference type="FunFam" id="3.30.360.10:FF:000008">
    <property type="entry name" value="Alpha-aminoadipic semialdehyde synthase, mitochondrial"/>
    <property type="match status" value="1"/>
</dbReference>
<gene>
    <name evidence="5" type="ORF">FLL45_03240</name>
</gene>
<dbReference type="OrthoDB" id="973788at2"/>
<accession>A0A545TIH7</accession>
<dbReference type="Pfam" id="PF03435">
    <property type="entry name" value="Sacchrp_dh_NADP"/>
    <property type="match status" value="1"/>
</dbReference>
<evidence type="ECO:0000256" key="2">
    <source>
        <dbReference type="ARBA" id="ARBA00023002"/>
    </source>
</evidence>
<name>A0A545TIH7_9GAMM</name>
<comment type="caution">
    <text evidence="5">The sequence shown here is derived from an EMBL/GenBank/DDBJ whole genome shotgun (WGS) entry which is preliminary data.</text>
</comment>
<dbReference type="PANTHER" id="PTHR11133">
    <property type="entry name" value="SACCHAROPINE DEHYDROGENASE"/>
    <property type="match status" value="1"/>
</dbReference>
<evidence type="ECO:0000256" key="1">
    <source>
        <dbReference type="ARBA" id="ARBA00022857"/>
    </source>
</evidence>
<dbReference type="InterPro" id="IPR036291">
    <property type="entry name" value="NAD(P)-bd_dom_sf"/>
</dbReference>
<dbReference type="Gene3D" id="3.30.360.10">
    <property type="entry name" value="Dihydrodipicolinate Reductase, domain 2"/>
    <property type="match status" value="1"/>
</dbReference>
<dbReference type="SUPFAM" id="SSF51735">
    <property type="entry name" value="NAD(P)-binding Rossmann-fold domains"/>
    <property type="match status" value="1"/>
</dbReference>
<dbReference type="InterPro" id="IPR005097">
    <property type="entry name" value="Sacchrp_dh_NADP-bd"/>
</dbReference>
<dbReference type="InterPro" id="IPR032095">
    <property type="entry name" value="Sacchrp_dh-like_C"/>
</dbReference>
<dbReference type="EMBL" id="VIKR01000001">
    <property type="protein sequence ID" value="TQV76981.1"/>
    <property type="molecule type" value="Genomic_DNA"/>
</dbReference>
<keyword evidence="6" id="KW-1185">Reference proteome</keyword>
<dbReference type="SUPFAM" id="SSF55347">
    <property type="entry name" value="Glyceraldehyde-3-phosphate dehydrogenase-like, C-terminal domain"/>
    <property type="match status" value="1"/>
</dbReference>
<reference evidence="5 6" key="1">
    <citation type="submission" date="2019-06" db="EMBL/GenBank/DDBJ databases">
        <title>Draft genome of Aliikangiella marina GYP-15.</title>
        <authorList>
            <person name="Wang G."/>
        </authorList>
    </citation>
    <scope>NUCLEOTIDE SEQUENCE [LARGE SCALE GENOMIC DNA]</scope>
    <source>
        <strain evidence="5 6">GYP-15</strain>
    </source>
</reference>
<organism evidence="5 6">
    <name type="scientific">Aliikangiella marina</name>
    <dbReference type="NCBI Taxonomy" id="1712262"/>
    <lineage>
        <taxon>Bacteria</taxon>
        <taxon>Pseudomonadati</taxon>
        <taxon>Pseudomonadota</taxon>
        <taxon>Gammaproteobacteria</taxon>
        <taxon>Oceanospirillales</taxon>
        <taxon>Pleioneaceae</taxon>
        <taxon>Aliikangiella</taxon>
    </lineage>
</organism>
<dbReference type="AlphaFoldDB" id="A0A545TIH7"/>
<protein>
    <submittedName>
        <fullName evidence="5">Saccharopine dehydrogenase</fullName>
    </submittedName>
</protein>
<dbReference type="GO" id="GO:0004753">
    <property type="term" value="F:saccharopine dehydrogenase activity"/>
    <property type="evidence" value="ECO:0007669"/>
    <property type="project" value="TreeGrafter"/>
</dbReference>
<dbReference type="GO" id="GO:0019878">
    <property type="term" value="P:lysine biosynthetic process via aminoadipic acid"/>
    <property type="evidence" value="ECO:0007669"/>
    <property type="project" value="TreeGrafter"/>
</dbReference>
<evidence type="ECO:0000313" key="5">
    <source>
        <dbReference type="EMBL" id="TQV76981.1"/>
    </source>
</evidence>
<dbReference type="Pfam" id="PF16653">
    <property type="entry name" value="Sacchrp_dh_C"/>
    <property type="match status" value="1"/>
</dbReference>
<dbReference type="FunFam" id="3.40.50.720:FF:000072">
    <property type="entry name" value="Saccharopine dehydrogenase [NADP(+), L-glutamate-forming]"/>
    <property type="match status" value="1"/>
</dbReference>
<dbReference type="RefSeq" id="WP_142888341.1">
    <property type="nucleotide sequence ID" value="NZ_VIKR01000001.1"/>
</dbReference>
<dbReference type="Gene3D" id="1.10.1870.10">
    <property type="entry name" value="Domain 3, Saccharopine reductase"/>
    <property type="match status" value="1"/>
</dbReference>